<evidence type="ECO:0000313" key="1">
    <source>
        <dbReference type="EMBL" id="VBB05574.1"/>
    </source>
</evidence>
<dbReference type="RefSeq" id="WP_122626563.1">
    <property type="nucleotide sequence ID" value="NZ_UPPP01000057.1"/>
</dbReference>
<dbReference type="Pfam" id="PF03864">
    <property type="entry name" value="Phage_cap_E"/>
    <property type="match status" value="1"/>
</dbReference>
<accession>A0A498R279</accession>
<proteinExistence type="predicted"/>
<protein>
    <submittedName>
        <fullName evidence="1">Phage major capsid protein e</fullName>
    </submittedName>
</protein>
<dbReference type="Gene3D" id="3.90.1690.10">
    <property type="entry name" value="phage-related protein like domain"/>
    <property type="match status" value="1"/>
</dbReference>
<dbReference type="AlphaFoldDB" id="A0A498R279"/>
<name>A0A498R279_9FIRM</name>
<sequence length="349" mass="38756">MRTIFDLINAREIGVYYTETASNRIPYLGEVLFPAKKKLGLTLSWIKGSQGLPVALAPAEFDVKAPVRDRIGVSRIETEMPFFRESMRIGEKDRQQILMAMEAANKDIMNPIIQKIFDDAGNLIKGVDVDAERMRMQLLAGGKIKIAASGVAYDYDYKMKSSQKRSLSGTSKWSDTVNSNPVEDILTEMDTAEDETGNRPTSAICTRKTWGYLLQNEKIKKDMNVQNGQNIIMTDAVLEQYFLNKLKLKVVVYNKKFLLEVNGASQQFFPDNVFTLIPDGDLGNTYFGTTPEEADLLTNASQAKVSIVNTGTAVTTYAEPHPVNVLTIVSAICLPSFEAIDSVRILSVA</sequence>
<dbReference type="InterPro" id="IPR053738">
    <property type="entry name" value="Lambda_capsid_assembly"/>
</dbReference>
<dbReference type="Proteomes" id="UP000277811">
    <property type="component" value="Unassembled WGS sequence"/>
</dbReference>
<keyword evidence="2" id="KW-1185">Reference proteome</keyword>
<gene>
    <name evidence="1" type="ORF">LUCI_0784</name>
</gene>
<dbReference type="EMBL" id="UPPP01000057">
    <property type="protein sequence ID" value="VBB05574.1"/>
    <property type="molecule type" value="Genomic_DNA"/>
</dbReference>
<reference evidence="1 2" key="1">
    <citation type="submission" date="2018-06" db="EMBL/GenBank/DDBJ databases">
        <authorList>
            <person name="Strepis N."/>
        </authorList>
    </citation>
    <scope>NUCLEOTIDE SEQUENCE [LARGE SCALE GENOMIC DNA]</scope>
    <source>
        <strain evidence="1">LUCI</strain>
    </source>
</reference>
<dbReference type="InterPro" id="IPR005564">
    <property type="entry name" value="Major_capsid_GpE"/>
</dbReference>
<organism evidence="1 2">
    <name type="scientific">Lucifera butyrica</name>
    <dbReference type="NCBI Taxonomy" id="1351585"/>
    <lineage>
        <taxon>Bacteria</taxon>
        <taxon>Bacillati</taxon>
        <taxon>Bacillota</taxon>
        <taxon>Negativicutes</taxon>
        <taxon>Veillonellales</taxon>
        <taxon>Veillonellaceae</taxon>
        <taxon>Lucifera</taxon>
    </lineage>
</organism>
<evidence type="ECO:0000313" key="2">
    <source>
        <dbReference type="Proteomes" id="UP000277811"/>
    </source>
</evidence>
<dbReference type="OrthoDB" id="47969at2"/>